<dbReference type="Proteomes" id="UP000013785">
    <property type="component" value="Unassembled WGS sequence"/>
</dbReference>
<dbReference type="PATRIC" id="fig|1158610.3.peg.2861"/>
<comment type="caution">
    <text evidence="4">The sequence shown here is derived from an EMBL/GenBank/DDBJ whole genome shotgun (WGS) entry which is preliminary data.</text>
</comment>
<dbReference type="OrthoDB" id="2339326at2"/>
<dbReference type="STRING" id="154621.RV11_GL000696"/>
<dbReference type="EMBL" id="AJAT01000017">
    <property type="protein sequence ID" value="EOL42526.1"/>
    <property type="molecule type" value="Genomic_DNA"/>
</dbReference>
<evidence type="ECO:0000256" key="2">
    <source>
        <dbReference type="SAM" id="SignalP"/>
    </source>
</evidence>
<dbReference type="InterPro" id="IPR027994">
    <property type="entry name" value="WxL_dom"/>
</dbReference>
<dbReference type="AlphaFoldDB" id="R3W4T0"/>
<dbReference type="RefSeq" id="WP_010769513.1">
    <property type="nucleotide sequence ID" value="NZ_ASWE01000001.1"/>
</dbReference>
<evidence type="ECO:0000259" key="3">
    <source>
        <dbReference type="Pfam" id="PF13731"/>
    </source>
</evidence>
<dbReference type="HOGENOM" id="CLU_067278_3_1_9"/>
<evidence type="ECO:0000256" key="1">
    <source>
        <dbReference type="SAM" id="MobiDB-lite"/>
    </source>
</evidence>
<feature type="signal peptide" evidence="2">
    <location>
        <begin position="1"/>
        <end position="25"/>
    </location>
</feature>
<sequence>MKKTSLLFSAAILSSLFLGTGSAFAVADGPGSPDVPAHGEGSIGFTENTGPTGPVDPTDPSKPDPTGPDGENENTDADGPLSLDVYPSKFEFGLANPVDMKENTYASSVTGNHFLQVTDNRSDADGWSVTVARSEFKLDGGTDELTGSIFTLPLATAVGRNALSAIPVDADSTLTTAGVDTAIPVGDGNAVTIFGADGTANVGKSTSTYTWDAAKETLTVKQNTAKKGTFKSTVNWTITATPAS</sequence>
<evidence type="ECO:0000313" key="4">
    <source>
        <dbReference type="EMBL" id="EOL42526.1"/>
    </source>
</evidence>
<reference evidence="4 5" key="1">
    <citation type="submission" date="2013-02" db="EMBL/GenBank/DDBJ databases">
        <title>The Genome Sequence of Enterococcus phoeniculicola BAA-412.</title>
        <authorList>
            <consortium name="The Broad Institute Genome Sequencing Platform"/>
            <consortium name="The Broad Institute Genome Sequencing Center for Infectious Disease"/>
            <person name="Earl A.M."/>
            <person name="Gilmore M.S."/>
            <person name="Lebreton F."/>
            <person name="Walker B."/>
            <person name="Young S.K."/>
            <person name="Zeng Q."/>
            <person name="Gargeya S."/>
            <person name="Fitzgerald M."/>
            <person name="Haas B."/>
            <person name="Abouelleil A."/>
            <person name="Alvarado L."/>
            <person name="Arachchi H.M."/>
            <person name="Berlin A.M."/>
            <person name="Chapman S.B."/>
            <person name="Dewar J."/>
            <person name="Goldberg J."/>
            <person name="Griggs A."/>
            <person name="Gujja S."/>
            <person name="Hansen M."/>
            <person name="Howarth C."/>
            <person name="Imamovic A."/>
            <person name="Larimer J."/>
            <person name="McCowan C."/>
            <person name="Murphy C."/>
            <person name="Neiman D."/>
            <person name="Pearson M."/>
            <person name="Priest M."/>
            <person name="Roberts A."/>
            <person name="Saif S."/>
            <person name="Shea T."/>
            <person name="Sisk P."/>
            <person name="Sykes S."/>
            <person name="Wortman J."/>
            <person name="Nusbaum C."/>
            <person name="Birren B."/>
        </authorList>
    </citation>
    <scope>NUCLEOTIDE SEQUENCE [LARGE SCALE GENOMIC DNA]</scope>
    <source>
        <strain evidence="4 5">ATCC BAA-412</strain>
    </source>
</reference>
<proteinExistence type="predicted"/>
<feature type="chain" id="PRO_5004369992" description="WxL domain-containing protein" evidence="2">
    <location>
        <begin position="26"/>
        <end position="244"/>
    </location>
</feature>
<feature type="region of interest" description="Disordered" evidence="1">
    <location>
        <begin position="30"/>
        <end position="82"/>
    </location>
</feature>
<protein>
    <recommendedName>
        <fullName evidence="3">WxL domain-containing protein</fullName>
    </recommendedName>
</protein>
<keyword evidence="5" id="KW-1185">Reference proteome</keyword>
<name>R3W4T0_9ENTE</name>
<accession>R3W4T0</accession>
<feature type="compositionally biased region" description="Low complexity" evidence="1">
    <location>
        <begin position="49"/>
        <end position="58"/>
    </location>
</feature>
<organism evidence="4 5">
    <name type="scientific">Enterococcus phoeniculicola ATCC BAA-412</name>
    <dbReference type="NCBI Taxonomy" id="1158610"/>
    <lineage>
        <taxon>Bacteria</taxon>
        <taxon>Bacillati</taxon>
        <taxon>Bacillota</taxon>
        <taxon>Bacilli</taxon>
        <taxon>Lactobacillales</taxon>
        <taxon>Enterococcaceae</taxon>
        <taxon>Enterococcus</taxon>
    </lineage>
</organism>
<dbReference type="eggNOG" id="ENOG5032HBN">
    <property type="taxonomic scope" value="Bacteria"/>
</dbReference>
<evidence type="ECO:0000313" key="5">
    <source>
        <dbReference type="Proteomes" id="UP000013785"/>
    </source>
</evidence>
<feature type="domain" description="WxL" evidence="3">
    <location>
        <begin position="40"/>
        <end position="242"/>
    </location>
</feature>
<keyword evidence="2" id="KW-0732">Signal</keyword>
<dbReference type="Pfam" id="PF13731">
    <property type="entry name" value="WxL"/>
    <property type="match status" value="1"/>
</dbReference>
<gene>
    <name evidence="4" type="ORF">UC3_02878</name>
</gene>